<keyword evidence="2" id="KW-1185">Reference proteome</keyword>
<evidence type="ECO:0000313" key="2">
    <source>
        <dbReference type="Proteomes" id="UP000051530"/>
    </source>
</evidence>
<dbReference type="Proteomes" id="UP000051530">
    <property type="component" value="Unassembled WGS sequence"/>
</dbReference>
<proteinExistence type="predicted"/>
<evidence type="ECO:0000313" key="1">
    <source>
        <dbReference type="EMBL" id="KRH94512.1"/>
    </source>
</evidence>
<name>A0A0R0M6E7_9MICR</name>
<accession>A0A0R0M6E7</accession>
<dbReference type="AlphaFoldDB" id="A0A0R0M6E7"/>
<gene>
    <name evidence="1" type="ORF">M153_2350008151</name>
</gene>
<dbReference type="EMBL" id="LGUB01000064">
    <property type="protein sequence ID" value="KRH94512.1"/>
    <property type="molecule type" value="Genomic_DNA"/>
</dbReference>
<organism evidence="1 2">
    <name type="scientific">Pseudoloma neurophilia</name>
    <dbReference type="NCBI Taxonomy" id="146866"/>
    <lineage>
        <taxon>Eukaryota</taxon>
        <taxon>Fungi</taxon>
        <taxon>Fungi incertae sedis</taxon>
        <taxon>Microsporidia</taxon>
        <taxon>Pseudoloma</taxon>
    </lineage>
</organism>
<protein>
    <submittedName>
        <fullName evidence="1">Uncharacterized protein</fullName>
    </submittedName>
</protein>
<reference evidence="1 2" key="1">
    <citation type="submission" date="2015-07" db="EMBL/GenBank/DDBJ databases">
        <title>The genome of Pseudoloma neurophilia, a relevant intracellular parasite of the zebrafish.</title>
        <authorList>
            <person name="Ndikumana S."/>
            <person name="Pelin A."/>
            <person name="Sanders J."/>
            <person name="Corradi N."/>
        </authorList>
    </citation>
    <scope>NUCLEOTIDE SEQUENCE [LARGE SCALE GENOMIC DNA]</scope>
    <source>
        <strain evidence="1 2">MK1</strain>
    </source>
</reference>
<sequence>MTKQTKRGQYHSKLKNTKFKKYNILKPLQRCHALLMDWRMKTEVINVPFFKNKFVFLKKMSLYSTCYRLHICLIGV</sequence>
<dbReference type="VEuPathDB" id="MicrosporidiaDB:M153_2350008151"/>
<comment type="caution">
    <text evidence="1">The sequence shown here is derived from an EMBL/GenBank/DDBJ whole genome shotgun (WGS) entry which is preliminary data.</text>
</comment>